<dbReference type="Proteomes" id="UP000234254">
    <property type="component" value="Unassembled WGS sequence"/>
</dbReference>
<keyword evidence="1" id="KW-0472">Membrane</keyword>
<proteinExistence type="predicted"/>
<dbReference type="EMBL" id="MSFM01000001">
    <property type="protein sequence ID" value="PKY07777.1"/>
    <property type="molecule type" value="Genomic_DNA"/>
</dbReference>
<evidence type="ECO:0000313" key="3">
    <source>
        <dbReference type="Proteomes" id="UP000234254"/>
    </source>
</evidence>
<name>A0A2I1DD31_ASPC2</name>
<dbReference type="VEuPathDB" id="FungiDB:P168DRAFT_2227"/>
<organism evidence="2 3">
    <name type="scientific">Aspergillus campestris (strain IBT 28561)</name>
    <dbReference type="NCBI Taxonomy" id="1392248"/>
    <lineage>
        <taxon>Eukaryota</taxon>
        <taxon>Fungi</taxon>
        <taxon>Dikarya</taxon>
        <taxon>Ascomycota</taxon>
        <taxon>Pezizomycotina</taxon>
        <taxon>Eurotiomycetes</taxon>
        <taxon>Eurotiomycetidae</taxon>
        <taxon>Eurotiales</taxon>
        <taxon>Aspergillaceae</taxon>
        <taxon>Aspergillus</taxon>
        <taxon>Aspergillus subgen. Circumdati</taxon>
    </lineage>
</organism>
<keyword evidence="1" id="KW-1133">Transmembrane helix</keyword>
<protein>
    <submittedName>
        <fullName evidence="2">Uncharacterized protein</fullName>
    </submittedName>
</protein>
<dbReference type="GeneID" id="36540632"/>
<comment type="caution">
    <text evidence="2">The sequence shown here is derived from an EMBL/GenBank/DDBJ whole genome shotgun (WGS) entry which is preliminary data.</text>
</comment>
<dbReference type="RefSeq" id="XP_024696371.1">
    <property type="nucleotide sequence ID" value="XM_024833108.1"/>
</dbReference>
<evidence type="ECO:0000313" key="2">
    <source>
        <dbReference type="EMBL" id="PKY07777.1"/>
    </source>
</evidence>
<keyword evidence="1" id="KW-0812">Transmembrane</keyword>
<sequence length="74" mass="7946">MSWFASDVLVSRGQAKFALIGLHGSCICWCIAFLFFSSSSSSSSSLSLSLSFSMGKFYGEGFNANVLQRGSMGR</sequence>
<evidence type="ECO:0000256" key="1">
    <source>
        <dbReference type="SAM" id="Phobius"/>
    </source>
</evidence>
<keyword evidence="3" id="KW-1185">Reference proteome</keyword>
<reference evidence="2" key="1">
    <citation type="submission" date="2016-12" db="EMBL/GenBank/DDBJ databases">
        <title>The genomes of Aspergillus section Nigri reveals drivers in fungal speciation.</title>
        <authorList>
            <consortium name="DOE Joint Genome Institute"/>
            <person name="Vesth T.C."/>
            <person name="Nybo J."/>
            <person name="Theobald S."/>
            <person name="Brandl J."/>
            <person name="Frisvad J.C."/>
            <person name="Nielsen K.F."/>
            <person name="Lyhne E.K."/>
            <person name="Kogle M.E."/>
            <person name="Kuo A."/>
            <person name="Riley R."/>
            <person name="Clum A."/>
            <person name="Nolan M."/>
            <person name="Lipzen A."/>
            <person name="Salamov A."/>
            <person name="Henrissat B."/>
            <person name="Wiebenga A."/>
            <person name="De vries R.P."/>
            <person name="Grigoriev I.V."/>
            <person name="Mortensen U.H."/>
            <person name="Andersen M.R."/>
            <person name="Baker S.E."/>
        </authorList>
    </citation>
    <scope>NUCLEOTIDE SEQUENCE</scope>
    <source>
        <strain evidence="2">IBT 28561</strain>
    </source>
</reference>
<accession>A0A2I1DD31</accession>
<gene>
    <name evidence="2" type="ORF">P168DRAFT_2227</name>
</gene>
<dbReference type="AlphaFoldDB" id="A0A2I1DD31"/>
<feature type="transmembrane region" description="Helical" evidence="1">
    <location>
        <begin position="17"/>
        <end position="36"/>
    </location>
</feature>